<feature type="compositionally biased region" description="Low complexity" evidence="1">
    <location>
        <begin position="258"/>
        <end position="287"/>
    </location>
</feature>
<feature type="compositionally biased region" description="Polar residues" evidence="1">
    <location>
        <begin position="288"/>
        <end position="302"/>
    </location>
</feature>
<feature type="compositionally biased region" description="Basic and acidic residues" evidence="1">
    <location>
        <begin position="305"/>
        <end position="315"/>
    </location>
</feature>
<evidence type="ECO:0000256" key="1">
    <source>
        <dbReference type="SAM" id="MobiDB-lite"/>
    </source>
</evidence>
<proteinExistence type="predicted"/>
<accession>A0A6C0E0I2</accession>
<dbReference type="EMBL" id="MN739708">
    <property type="protein sequence ID" value="QHT22202.1"/>
    <property type="molecule type" value="Genomic_DNA"/>
</dbReference>
<feature type="compositionally biased region" description="Basic and acidic residues" evidence="1">
    <location>
        <begin position="246"/>
        <end position="255"/>
    </location>
</feature>
<dbReference type="AlphaFoldDB" id="A0A6C0E0I2"/>
<feature type="region of interest" description="Disordered" evidence="1">
    <location>
        <begin position="246"/>
        <end position="315"/>
    </location>
</feature>
<organism evidence="2">
    <name type="scientific">viral metagenome</name>
    <dbReference type="NCBI Taxonomy" id="1070528"/>
    <lineage>
        <taxon>unclassified sequences</taxon>
        <taxon>metagenomes</taxon>
        <taxon>organismal metagenomes</taxon>
    </lineage>
</organism>
<name>A0A6C0E0I2_9ZZZZ</name>
<reference evidence="2" key="1">
    <citation type="journal article" date="2020" name="Nature">
        <title>Giant virus diversity and host interactions through global metagenomics.</title>
        <authorList>
            <person name="Schulz F."/>
            <person name="Roux S."/>
            <person name="Paez-Espino D."/>
            <person name="Jungbluth S."/>
            <person name="Walsh D.A."/>
            <person name="Denef V.J."/>
            <person name="McMahon K.D."/>
            <person name="Konstantinidis K.T."/>
            <person name="Eloe-Fadrosh E.A."/>
            <person name="Kyrpides N.C."/>
            <person name="Woyke T."/>
        </authorList>
    </citation>
    <scope>NUCLEOTIDE SEQUENCE</scope>
    <source>
        <strain evidence="2">GVMAG-M-3300023179-107</strain>
    </source>
</reference>
<protein>
    <submittedName>
        <fullName evidence="2">Uncharacterized protein</fullName>
    </submittedName>
</protein>
<sequence length="417" mass="47019">MGEEKSVKYYMSPLSGRVIKSTSKVYKDLKENGYIVDKHKCLYDVKSAQRCIERLLSLYPNVVFPSKLTDIPKTYKDTKVRYFISNKRGDKIIGYIDKKGKIYKFRKLLEKPRHNVLLVKDYSFLLEKVVEISPQPLDLDEKEAVLVLRNKQTVTNTTDVALYNPVQNDFVYLSGILKESEHINLLTHINNMLVPTTLPPIKKNGKVAGLAVHKNKVLGAVTTDNKLVKLKEPLIIETTSNPTKIEDQFTVKPDDTLSDTTTELSTATPDDTLSDTTTELSTATPDDLSTNTTEMSTVTPDDTLSDTRTEVSTVKPEDTLKDFSKAISSDSLPVLKLEEDENAKKAFDEISASDEIERDEVIKCADGEQYDVNKKRCLPCTAYNLVWDTENKKCQIKLTDGIKEIVVNEKDEVIGYT</sequence>
<evidence type="ECO:0000313" key="2">
    <source>
        <dbReference type="EMBL" id="QHT22202.1"/>
    </source>
</evidence>